<dbReference type="InterPro" id="IPR011600">
    <property type="entry name" value="Pept_C14_caspase"/>
</dbReference>
<dbReference type="InterPro" id="IPR027417">
    <property type="entry name" value="P-loop_NTPase"/>
</dbReference>
<dbReference type="SUPFAM" id="SSF50998">
    <property type="entry name" value="Quinoprotein alcohol dehydrogenase-like"/>
    <property type="match status" value="1"/>
</dbReference>
<name>A0ABQ4CAS3_9ACTN</name>
<feature type="repeat" description="WD" evidence="3">
    <location>
        <begin position="1405"/>
        <end position="1448"/>
    </location>
</feature>
<feature type="repeat" description="WD" evidence="3">
    <location>
        <begin position="1062"/>
        <end position="1105"/>
    </location>
</feature>
<evidence type="ECO:0000256" key="1">
    <source>
        <dbReference type="ARBA" id="ARBA00022574"/>
    </source>
</evidence>
<dbReference type="Proteomes" id="UP000624325">
    <property type="component" value="Unassembled WGS sequence"/>
</dbReference>
<dbReference type="Gene3D" id="3.40.50.1460">
    <property type="match status" value="1"/>
</dbReference>
<sequence length="1715" mass="181934">MGDSDGGGRRYLIATAVTRFPHAPDLDRPELVESRNQVVDLFTGRLGYTHVADLGLDPTKDQLRVRLNEFCRSPERTEDDLVAVYLATHGEVLDEAGFEHVLMLSDTDPDNPVTALPTVDVARAMLLGTRVRRVLLMLDTCYSGQGGHDLTAAAVQRFAQRWGSIPNAGFVVLASARPNEAAAPNAFPALLRNAVTAEATAGVSPAALDMGALVQSMNVDPARPPHQRVSWNSVGLSGAVPAFFPNPNRGQADDARANDVDRHVAQVVEWQDRAARSERDYQERFLARTRASQGDGWWFTGRHAALTDLTTWLTTASGPRAMVVTGGPGSGKTAVLGLLAALSNAERRPTVPVDSLRLPATAVPPVGAIDAAVYAGGLAVDEVLATISAALEVDAGTVGTFLARLPDRERPHVLLVDALEEAIDPHGLITKLLRPLVEKGAGKVRLLLGTRPHLLGLIPGAEHVDLDRDYADPSAIHEYTVRALLRSAPDSPYPGAGAKVVRAIADAVVSAAGNSFLVAGITSRILATSEKVPDPDDVAWRSSLPKLPGDAMARDLARLGEHAARARDLLLPLAFAQGQGLPWEDVWAPLASRLSGRRYTDEDLLWLRRAAWSYVAETEERGRSVYRLYHVAMAEYLREGADPAASHRAFVDVLTAQAPRTPDFALDWAHAHPYTLRNLATHAAAAGVVDDLAGDREFLVHAAADTLIPALRRVTERDAKVWARVYQTSAHLHRDVATQRRRQLLAVDAVRLRAADPPRVAESVADLVPRWATNGLTSAALHGVLARANSALNAVACAEVDGRPVVVVADGHLLTVFDLAAEVPLRRLKARHGEVASVSCAVVEGRPVAFSTHAYGDVVMWDLRTGDEIIELRGHWDRVWSAACTEIDGRPVVVTGSADRTVRVWDVSTRAEAPAERCIGILHGHTRSVRSVACTTIDRRAVAVTVGWDGTGLVWLLDRHEAAIGRLSGHIGRVTAVACTVIDGQAVAVTGGRDRTVRLWTLARQDDGELSTPWGRVLAGHTHRVWAVATTEIDGRPVAVTGGTDRTVRLWDLRDGTHLSTLTGHTGRVTTVATTKLDHRPVAVTGNTDRTVRVWDLSTIDTNTSGAKLWAVAGGELEGRAIAVTGDVDGSVAVWDVSTGARVRTLGAQSDRVTGVACVDVGGRPTAVSVGSGGEIVVWDLTSGESVRRLRHYSVSVWSVACGMVGKRPDAVFGDGMGRVFRIDLATGKIHFVGSHERAVWAVTCNTLAGNDIAVSIGDDGDLRIWDLGRSRLVRSFPVARHRVWDVRCTSVDGAKVAVLASADGVVRVYDLVDRGLTRELHGHTDSVQGIAAGYVDGRPMAASASLDGTVRLWDLSAGRCAAVLSGHRDKVWAVDLVRSDGEIRIVSAGDDRRLRIHDPLAGPSTAHHNDVTAVACVPAAGRTVAITSAADRTLRFWDADTGHSLATAVPRTTAATGIVTADVAGRAIAVVAGPDGLEAWDLALLRPLRRTALRPEHGRRQGGTIAVAAVVHDGDPVAVATTGDDTLRIWNLRTWQTSMVAEAGGHVLTAVGGMPTAAGLAVVSGGTDGTVRRRILTGEPARASTLTTLARHGSRVTAVACALVDGRPFVASVDTGSTIHVHDIATGDTVATRMASHGRVNAMAWATAGGRPALTLGDDDGIVALCDPFSLTALTTYQLPGAVRAVAPGPAGGLLVGVGHELVLLRPSTPSSSG</sequence>
<dbReference type="SUPFAM" id="SSF50978">
    <property type="entry name" value="WD40 repeat-like"/>
    <property type="match status" value="3"/>
</dbReference>
<dbReference type="InterPro" id="IPR011047">
    <property type="entry name" value="Quinoprotein_ADH-like_sf"/>
</dbReference>
<dbReference type="PRINTS" id="PR00320">
    <property type="entry name" value="GPROTEINBRPT"/>
</dbReference>
<feature type="repeat" description="WD" evidence="3">
    <location>
        <begin position="967"/>
        <end position="1002"/>
    </location>
</feature>
<dbReference type="InterPro" id="IPR001680">
    <property type="entry name" value="WD40_rpt"/>
</dbReference>
<evidence type="ECO:0000256" key="3">
    <source>
        <dbReference type="PROSITE-ProRule" id="PRU00221"/>
    </source>
</evidence>
<accession>A0ABQ4CAS3</accession>
<dbReference type="EMBL" id="BONC01000055">
    <property type="protein sequence ID" value="GIF59865.1"/>
    <property type="molecule type" value="Genomic_DNA"/>
</dbReference>
<evidence type="ECO:0000259" key="4">
    <source>
        <dbReference type="Pfam" id="PF00656"/>
    </source>
</evidence>
<keyword evidence="2" id="KW-0677">Repeat</keyword>
<comment type="caution">
    <text evidence="5">The sequence shown here is derived from an EMBL/GenBank/DDBJ whole genome shotgun (WGS) entry which is preliminary data.</text>
</comment>
<dbReference type="SUPFAM" id="SSF52129">
    <property type="entry name" value="Caspase-like"/>
    <property type="match status" value="1"/>
</dbReference>
<evidence type="ECO:0000256" key="2">
    <source>
        <dbReference type="ARBA" id="ARBA00022737"/>
    </source>
</evidence>
<evidence type="ECO:0000313" key="5">
    <source>
        <dbReference type="EMBL" id="GIF59865.1"/>
    </source>
</evidence>
<gene>
    <name evidence="5" type="ORF">Air01nite_59600</name>
</gene>
<dbReference type="CDD" id="cd00200">
    <property type="entry name" value="WD40"/>
    <property type="match status" value="2"/>
</dbReference>
<feature type="repeat" description="WD" evidence="3">
    <location>
        <begin position="872"/>
        <end position="915"/>
    </location>
</feature>
<dbReference type="PROSITE" id="PS50082">
    <property type="entry name" value="WD_REPEATS_2"/>
    <property type="match status" value="8"/>
</dbReference>
<dbReference type="Gene3D" id="2.130.10.10">
    <property type="entry name" value="YVTN repeat-like/Quinoprotein amine dehydrogenase"/>
    <property type="match status" value="4"/>
</dbReference>
<dbReference type="PROSITE" id="PS50294">
    <property type="entry name" value="WD_REPEATS_REGION"/>
    <property type="match status" value="4"/>
</dbReference>
<keyword evidence="1 3" id="KW-0853">WD repeat</keyword>
<dbReference type="InterPro" id="IPR029030">
    <property type="entry name" value="Caspase-like_dom_sf"/>
</dbReference>
<proteinExistence type="predicted"/>
<feature type="repeat" description="WD" evidence="3">
    <location>
        <begin position="1233"/>
        <end position="1276"/>
    </location>
</feature>
<evidence type="ECO:0000313" key="6">
    <source>
        <dbReference type="Proteomes" id="UP000624325"/>
    </source>
</evidence>
<organism evidence="5 6">
    <name type="scientific">Asanoa iriomotensis</name>
    <dbReference type="NCBI Taxonomy" id="234613"/>
    <lineage>
        <taxon>Bacteria</taxon>
        <taxon>Bacillati</taxon>
        <taxon>Actinomycetota</taxon>
        <taxon>Actinomycetes</taxon>
        <taxon>Micromonosporales</taxon>
        <taxon>Micromonosporaceae</taxon>
        <taxon>Asanoa</taxon>
    </lineage>
</organism>
<reference evidence="5 6" key="1">
    <citation type="submission" date="2021-01" db="EMBL/GenBank/DDBJ databases">
        <title>Whole genome shotgun sequence of Asanoa iriomotensis NBRC 100142.</title>
        <authorList>
            <person name="Komaki H."/>
            <person name="Tamura T."/>
        </authorList>
    </citation>
    <scope>NUCLEOTIDE SEQUENCE [LARGE SCALE GENOMIC DNA]</scope>
    <source>
        <strain evidence="5 6">NBRC 100142</strain>
    </source>
</reference>
<dbReference type="RefSeq" id="WP_203706690.1">
    <property type="nucleotide sequence ID" value="NZ_BAAALU010000004.1"/>
</dbReference>
<dbReference type="PANTHER" id="PTHR22847:SF637">
    <property type="entry name" value="WD REPEAT DOMAIN 5B"/>
    <property type="match status" value="1"/>
</dbReference>
<dbReference type="InterPro" id="IPR020472">
    <property type="entry name" value="WD40_PAC1"/>
</dbReference>
<dbReference type="InterPro" id="IPR019775">
    <property type="entry name" value="WD40_repeat_CS"/>
</dbReference>
<dbReference type="Pfam" id="PF00400">
    <property type="entry name" value="WD40"/>
    <property type="match status" value="8"/>
</dbReference>
<dbReference type="PROSITE" id="PS00678">
    <property type="entry name" value="WD_REPEATS_1"/>
    <property type="match status" value="6"/>
</dbReference>
<feature type="repeat" description="WD" evidence="3">
    <location>
        <begin position="1124"/>
        <end position="1145"/>
    </location>
</feature>
<protein>
    <recommendedName>
        <fullName evidence="4">Peptidase C14 caspase domain-containing protein</fullName>
    </recommendedName>
</protein>
<keyword evidence="6" id="KW-1185">Reference proteome</keyword>
<dbReference type="Pfam" id="PF00656">
    <property type="entry name" value="Peptidase_C14"/>
    <property type="match status" value="1"/>
</dbReference>
<feature type="repeat" description="WD" evidence="3">
    <location>
        <begin position="1321"/>
        <end position="1364"/>
    </location>
</feature>
<dbReference type="SMART" id="SM00320">
    <property type="entry name" value="WD40"/>
    <property type="match status" value="14"/>
</dbReference>
<dbReference type="InterPro" id="IPR015943">
    <property type="entry name" value="WD40/YVTN_repeat-like_dom_sf"/>
</dbReference>
<dbReference type="PANTHER" id="PTHR22847">
    <property type="entry name" value="WD40 REPEAT PROTEIN"/>
    <property type="match status" value="1"/>
</dbReference>
<dbReference type="SUPFAM" id="SSF52540">
    <property type="entry name" value="P-loop containing nucleoside triphosphate hydrolases"/>
    <property type="match status" value="1"/>
</dbReference>
<feature type="domain" description="Peptidase C14 caspase" evidence="4">
    <location>
        <begin position="34"/>
        <end position="183"/>
    </location>
</feature>
<feature type="repeat" description="WD" evidence="3">
    <location>
        <begin position="1018"/>
        <end position="1061"/>
    </location>
</feature>
<dbReference type="InterPro" id="IPR036322">
    <property type="entry name" value="WD40_repeat_dom_sf"/>
</dbReference>